<keyword evidence="2" id="KW-1133">Transmembrane helix</keyword>
<dbReference type="GO" id="GO:0043190">
    <property type="term" value="C:ATP-binding cassette (ABC) transporter complex"/>
    <property type="evidence" value="ECO:0007669"/>
    <property type="project" value="InterPro"/>
</dbReference>
<dbReference type="InterPro" id="IPR017871">
    <property type="entry name" value="ABC_transporter-like_CS"/>
</dbReference>
<dbReference type="InterPro" id="IPR003439">
    <property type="entry name" value="ABC_transporter-like_ATP-bd"/>
</dbReference>
<feature type="transmembrane region" description="Helical" evidence="2">
    <location>
        <begin position="81"/>
        <end position="111"/>
    </location>
</feature>
<gene>
    <name evidence="4" type="ORF">GBAR_LOCUS20050</name>
</gene>
<dbReference type="AlphaFoldDB" id="A0AA35SU68"/>
<dbReference type="InterPro" id="IPR030802">
    <property type="entry name" value="Permease_MalE"/>
</dbReference>
<keyword evidence="2" id="KW-0472">Membrane</keyword>
<keyword evidence="1" id="KW-0813">Transport</keyword>
<accession>A0AA35SU68</accession>
<evidence type="ECO:0000259" key="3">
    <source>
        <dbReference type="PROSITE" id="PS50893"/>
    </source>
</evidence>
<dbReference type="Gene3D" id="3.40.50.300">
    <property type="entry name" value="P-loop containing nucleotide triphosphate hydrolases"/>
    <property type="match status" value="1"/>
</dbReference>
<dbReference type="InterPro" id="IPR027417">
    <property type="entry name" value="P-loop_NTPase"/>
</dbReference>
<dbReference type="Proteomes" id="UP001174909">
    <property type="component" value="Unassembled WGS sequence"/>
</dbReference>
<dbReference type="EMBL" id="CASHTH010002825">
    <property type="protein sequence ID" value="CAI8035749.1"/>
    <property type="molecule type" value="Genomic_DNA"/>
</dbReference>
<comment type="caution">
    <text evidence="4">The sequence shown here is derived from an EMBL/GenBank/DDBJ whole genome shotgun (WGS) entry which is preliminary data.</text>
</comment>
<evidence type="ECO:0000256" key="2">
    <source>
        <dbReference type="SAM" id="Phobius"/>
    </source>
</evidence>
<dbReference type="SUPFAM" id="SSF52540">
    <property type="entry name" value="P-loop containing nucleoside triphosphate hydrolases"/>
    <property type="match status" value="1"/>
</dbReference>
<dbReference type="Pfam" id="PF02470">
    <property type="entry name" value="MlaD"/>
    <property type="match status" value="1"/>
</dbReference>
<dbReference type="Pfam" id="PF02405">
    <property type="entry name" value="MlaE"/>
    <property type="match status" value="1"/>
</dbReference>
<sequence>MVLATQGYHQLVQLSAENTLGKFVSVSVVKELGPMVTAFVLAGRIGASITAELGTMKVTEQIDALEVMATNPVKYLVVPRFLACAIMLPILTLFAIVFGIAGGYLAAIVLFDMNGRFFLKLAQENLFIDSIVISLVKASAFGMAIASIGCHKGFTISAAGGAEGVGKSTTGLMQPDQGQIWIDGEDVTTLTRKAMNRTRRKLGMLFQSAALFDSMTVGENVGFMVSQHMKLSKREVDEIVAEKLHLVQLDGTEHLRPAELSGGMRKRVGLARAIACNPEVILYDEPTTGLDPITALEINRLIRDLHEKLQVTSVVVTHDMASAFSVGTRMAMIHQGEVIDGVVECAAQVNAANSPWSVSGELLRVNLNNAGDLRVGAKVQLAGVQVGKVTGVELNEDGTRVEIQMRIKDAFQRLRQGCLVKVGVIGFVGEAYIHLTNGPVGSPNLKPTDLPLTGEDPLDLSEIATQAGHIVREGTQFLESANQFIKSNQENVSASIVEMRALIEQTSRALTEVVGVTDEAVKNLNRIAQENDFRLGQTYKRFNRLMDRLENDALLISSQIGDINRAVLDLVDRNSSPVEQIIVDLQTSATNFRQLSQQLDQDLAELTAGVSDLIAQSQAVIATEKPKVDQLLESLTNATQGVDGLRDNVDQLLHTVQHGEGSIAQLLNKPDALNEVRNTMKTADETMLALQDLSRRLDQGSEQFKIPEFGWDYELRYLSLEESLHNELGVLLFASDNQWYRLGLGTREEEIKLDFQYGYDFTDNLRGRVGFIRSKVGLGFDVWLLSRRLGITLEGTHLTSNSPELGAEVAWRFFPYGQIIIGAEDLTSGNIRYTAGLRFLSKNW</sequence>
<proteinExistence type="predicted"/>
<feature type="transmembrane region" description="Helical" evidence="2">
    <location>
        <begin position="131"/>
        <end position="150"/>
    </location>
</feature>
<feature type="domain" description="ABC transporter" evidence="3">
    <location>
        <begin position="126"/>
        <end position="360"/>
    </location>
</feature>
<dbReference type="PANTHER" id="PTHR43023:SF6">
    <property type="entry name" value="INTERMEMBRANE PHOSPHOLIPID TRANSPORT SYSTEM ATP-BINDING PROTEIN MLAF"/>
    <property type="match status" value="1"/>
</dbReference>
<reference evidence="4" key="1">
    <citation type="submission" date="2023-03" db="EMBL/GenBank/DDBJ databases">
        <authorList>
            <person name="Steffen K."/>
            <person name="Cardenas P."/>
        </authorList>
    </citation>
    <scope>NUCLEOTIDE SEQUENCE</scope>
</reference>
<evidence type="ECO:0000256" key="1">
    <source>
        <dbReference type="ARBA" id="ARBA00022448"/>
    </source>
</evidence>
<dbReference type="PANTHER" id="PTHR43023">
    <property type="entry name" value="PROTEIN TRIGALACTOSYLDIACYLGLYCEROL 3, CHLOROPLASTIC"/>
    <property type="match status" value="1"/>
</dbReference>
<evidence type="ECO:0000313" key="4">
    <source>
        <dbReference type="EMBL" id="CAI8035749.1"/>
    </source>
</evidence>
<dbReference type="InterPro" id="IPR003399">
    <property type="entry name" value="Mce/MlaD"/>
</dbReference>
<name>A0AA35SU68_GEOBA</name>
<dbReference type="GO" id="GO:0005524">
    <property type="term" value="F:ATP binding"/>
    <property type="evidence" value="ECO:0007669"/>
    <property type="project" value="InterPro"/>
</dbReference>
<organism evidence="4 5">
    <name type="scientific">Geodia barretti</name>
    <name type="common">Barrett's horny sponge</name>
    <dbReference type="NCBI Taxonomy" id="519541"/>
    <lineage>
        <taxon>Eukaryota</taxon>
        <taxon>Metazoa</taxon>
        <taxon>Porifera</taxon>
        <taxon>Demospongiae</taxon>
        <taxon>Heteroscleromorpha</taxon>
        <taxon>Tetractinellida</taxon>
        <taxon>Astrophorina</taxon>
        <taxon>Geodiidae</taxon>
        <taxon>Geodia</taxon>
    </lineage>
</organism>
<dbReference type="PROSITE" id="PS50893">
    <property type="entry name" value="ABC_TRANSPORTER_2"/>
    <property type="match status" value="1"/>
</dbReference>
<keyword evidence="5" id="KW-1185">Reference proteome</keyword>
<evidence type="ECO:0000313" key="5">
    <source>
        <dbReference type="Proteomes" id="UP001174909"/>
    </source>
</evidence>
<feature type="transmembrane region" description="Helical" evidence="2">
    <location>
        <begin position="202"/>
        <end position="225"/>
    </location>
</feature>
<protein>
    <submittedName>
        <fullName evidence="4">Probable ABC transporter permease protein RT0041</fullName>
    </submittedName>
</protein>
<dbReference type="GO" id="GO:0016887">
    <property type="term" value="F:ATP hydrolysis activity"/>
    <property type="evidence" value="ECO:0007669"/>
    <property type="project" value="InterPro"/>
</dbReference>
<dbReference type="PROSITE" id="PS00211">
    <property type="entry name" value="ABC_TRANSPORTER_1"/>
    <property type="match status" value="1"/>
</dbReference>
<keyword evidence="2" id="KW-0812">Transmembrane</keyword>